<feature type="compositionally biased region" description="Basic residues" evidence="1">
    <location>
        <begin position="361"/>
        <end position="375"/>
    </location>
</feature>
<feature type="non-terminal residue" evidence="2">
    <location>
        <position position="707"/>
    </location>
</feature>
<accession>A0A6H5J964</accession>
<name>A0A6H5J964_9HYME</name>
<sequence length="707" mass="80032">MFKHQNMLMDFSFHCCDTEELRPWRRIDPRSLLRCPISRRFPRDGDNVVNAGATKRCSNCINTEKVSRLLLTFDSGLAHETERGQQLRADTQCCETTYTKSWIYLKMVGDLLAPNFSSRLSRIRPSSNATSHADSAKKPFGTACTWFGNCLGDSTTPSGTSCAGSNANRSSRKRLNKSRTDLQANSLDRVDNIFKLNADRIGSCEPTQKKPYRCAAAQRLHHRSYGERTEMFSITALWIVHGTNLRDATQAERYSSSSTWLNYADGRKSQNDASVRISSPTTPDRKCVIMSERNFIPMPKNIITRKLGQHTRRGCTTILAAKINNRILKDDDHARRSVEVPTCRTGTRSAEDDTNIIVRPHSRRDRAGKSQRRCSRSIGGTARLTGPIDSKTRRREIRGAQTKTLSMVLDGLSRFLGSTITQKRQNEPKRDRARRSPPQCLSQQPCLERVTSTAPRSINEPPSPSRRLHHHHVLRSSSAAYALSWYVNKENREGRGRMRGKSQSFVSSDIPVIRRTTRFRPDHLPRPTTQSTAAANDTQQQRPMTTPTVGWSSENRLQRHDRHRKKDTIRVSPQELCNVTTHSANSRGPYTYCRHNLGPEGKERYKQVSSVASGKQRSIQKERKGKSNAAEISPEHRDAQRGRVPMLRAPERLSAAPKSRSSGEDANFRGSFFRLVWSSLCPRWSGYHSKEDPGYVISLRSGIVDIM</sequence>
<dbReference type="AlphaFoldDB" id="A0A6H5J964"/>
<evidence type="ECO:0000313" key="3">
    <source>
        <dbReference type="Proteomes" id="UP000479190"/>
    </source>
</evidence>
<keyword evidence="3" id="KW-1185">Reference proteome</keyword>
<feature type="region of interest" description="Disordered" evidence="1">
    <location>
        <begin position="419"/>
        <end position="470"/>
    </location>
</feature>
<feature type="region of interest" description="Disordered" evidence="1">
    <location>
        <begin position="157"/>
        <end position="182"/>
    </location>
</feature>
<gene>
    <name evidence="2" type="ORF">TBRA_LOCUS16735</name>
</gene>
<feature type="compositionally biased region" description="Polar residues" evidence="1">
    <location>
        <begin position="607"/>
        <end position="617"/>
    </location>
</feature>
<feature type="region of interest" description="Disordered" evidence="1">
    <location>
        <begin position="361"/>
        <end position="393"/>
    </location>
</feature>
<dbReference type="EMBL" id="CADCXV010001541">
    <property type="protein sequence ID" value="CAB0045197.1"/>
    <property type="molecule type" value="Genomic_DNA"/>
</dbReference>
<reference evidence="2 3" key="1">
    <citation type="submission" date="2020-02" db="EMBL/GenBank/DDBJ databases">
        <authorList>
            <person name="Ferguson B K."/>
        </authorList>
    </citation>
    <scope>NUCLEOTIDE SEQUENCE [LARGE SCALE GENOMIC DNA]</scope>
</reference>
<evidence type="ECO:0000256" key="1">
    <source>
        <dbReference type="SAM" id="MobiDB-lite"/>
    </source>
</evidence>
<evidence type="ECO:0000313" key="2">
    <source>
        <dbReference type="EMBL" id="CAB0045197.1"/>
    </source>
</evidence>
<protein>
    <submittedName>
        <fullName evidence="2">Uncharacterized protein</fullName>
    </submittedName>
</protein>
<feature type="compositionally biased region" description="Polar residues" evidence="1">
    <location>
        <begin position="439"/>
        <end position="456"/>
    </location>
</feature>
<dbReference type="Proteomes" id="UP000479190">
    <property type="component" value="Unassembled WGS sequence"/>
</dbReference>
<proteinExistence type="predicted"/>
<feature type="region of interest" description="Disordered" evidence="1">
    <location>
        <begin position="520"/>
        <end position="566"/>
    </location>
</feature>
<feature type="compositionally biased region" description="Polar residues" evidence="1">
    <location>
        <begin position="527"/>
        <end position="555"/>
    </location>
</feature>
<organism evidence="2 3">
    <name type="scientific">Trichogramma brassicae</name>
    <dbReference type="NCBI Taxonomy" id="86971"/>
    <lineage>
        <taxon>Eukaryota</taxon>
        <taxon>Metazoa</taxon>
        <taxon>Ecdysozoa</taxon>
        <taxon>Arthropoda</taxon>
        <taxon>Hexapoda</taxon>
        <taxon>Insecta</taxon>
        <taxon>Pterygota</taxon>
        <taxon>Neoptera</taxon>
        <taxon>Endopterygota</taxon>
        <taxon>Hymenoptera</taxon>
        <taxon>Apocrita</taxon>
        <taxon>Proctotrupomorpha</taxon>
        <taxon>Chalcidoidea</taxon>
        <taxon>Trichogrammatidae</taxon>
        <taxon>Trichogramma</taxon>
    </lineage>
</organism>
<feature type="region of interest" description="Disordered" evidence="1">
    <location>
        <begin position="603"/>
        <end position="665"/>
    </location>
</feature>